<evidence type="ECO:0000313" key="3">
    <source>
        <dbReference type="Proteomes" id="UP000236723"/>
    </source>
</evidence>
<evidence type="ECO:0000313" key="2">
    <source>
        <dbReference type="EMBL" id="SEG89404.1"/>
    </source>
</evidence>
<dbReference type="GO" id="GO:0007165">
    <property type="term" value="P:signal transduction"/>
    <property type="evidence" value="ECO:0007669"/>
    <property type="project" value="InterPro"/>
</dbReference>
<gene>
    <name evidence="2" type="ORF">SAMN04489712_12385</name>
</gene>
<dbReference type="PROSITE" id="PS50104">
    <property type="entry name" value="TIR"/>
    <property type="match status" value="1"/>
</dbReference>
<evidence type="ECO:0000259" key="1">
    <source>
        <dbReference type="PROSITE" id="PS50104"/>
    </source>
</evidence>
<accession>A0A1H6DWE4</accession>
<keyword evidence="3" id="KW-1185">Reference proteome</keyword>
<dbReference type="SUPFAM" id="SSF52200">
    <property type="entry name" value="Toll/Interleukin receptor TIR domain"/>
    <property type="match status" value="1"/>
</dbReference>
<dbReference type="OrthoDB" id="7055795at2"/>
<protein>
    <submittedName>
        <fullName evidence="2">TIR domain-containing protein</fullName>
    </submittedName>
</protein>
<dbReference type="EMBL" id="FNVO01000023">
    <property type="protein sequence ID" value="SEG89404.1"/>
    <property type="molecule type" value="Genomic_DNA"/>
</dbReference>
<dbReference type="Proteomes" id="UP000236723">
    <property type="component" value="Unassembled WGS sequence"/>
</dbReference>
<dbReference type="InterPro" id="IPR000157">
    <property type="entry name" value="TIR_dom"/>
</dbReference>
<proteinExistence type="predicted"/>
<organism evidence="2 3">
    <name type="scientific">Thermomonospora echinospora</name>
    <dbReference type="NCBI Taxonomy" id="1992"/>
    <lineage>
        <taxon>Bacteria</taxon>
        <taxon>Bacillati</taxon>
        <taxon>Actinomycetota</taxon>
        <taxon>Actinomycetes</taxon>
        <taxon>Streptosporangiales</taxon>
        <taxon>Thermomonosporaceae</taxon>
        <taxon>Thermomonospora</taxon>
    </lineage>
</organism>
<sequence length="330" mass="36768">MPHDTGASFRNWRRENLAHRRVFISHASEDTDIAFNVAALIKRYLDLDPQVDQGFLRPGTDWSAEITRRVGKSELVIVLLSRVVAGELAKGVEDEIKLAQSLNIPIVFGRIRGYRSSMRHQVIDFGEDGRRVDGIWDLAKYLLSESHQFRVLGLDSLYVNPSATGAVLGSPEDIANQAAEISILGHTMKKWLGDYGNAIRHGKASISMYFPAVDAIGMDLLVATHRNGTQVLEQIARAKRHALAIEEELDDPAKFSCYAVRIKPMFSAMIVDRAQHNAFIVADHYSLARGAEGRPNLVIHGSSTPLFEYYSSAFDRVIADAYPLKQEIIP</sequence>
<feature type="domain" description="TIR" evidence="1">
    <location>
        <begin position="18"/>
        <end position="143"/>
    </location>
</feature>
<dbReference type="Gene3D" id="3.40.50.10140">
    <property type="entry name" value="Toll/interleukin-1 receptor homology (TIR) domain"/>
    <property type="match status" value="1"/>
</dbReference>
<dbReference type="InterPro" id="IPR035897">
    <property type="entry name" value="Toll_tir_struct_dom_sf"/>
</dbReference>
<dbReference type="AlphaFoldDB" id="A0A1H6DWE4"/>
<reference evidence="3" key="1">
    <citation type="submission" date="2016-10" db="EMBL/GenBank/DDBJ databases">
        <authorList>
            <person name="Varghese N."/>
            <person name="Submissions S."/>
        </authorList>
    </citation>
    <scope>NUCLEOTIDE SEQUENCE [LARGE SCALE GENOMIC DNA]</scope>
    <source>
        <strain evidence="3">DSM 43163</strain>
    </source>
</reference>
<name>A0A1H6DWE4_9ACTN</name>
<dbReference type="RefSeq" id="WP_103943751.1">
    <property type="nucleotide sequence ID" value="NZ_FNVO01000023.1"/>
</dbReference>
<dbReference type="Pfam" id="PF13676">
    <property type="entry name" value="TIR_2"/>
    <property type="match status" value="1"/>
</dbReference>